<keyword evidence="3" id="KW-1185">Reference proteome</keyword>
<comment type="caution">
    <text evidence="2">The sequence shown here is derived from an EMBL/GenBank/DDBJ whole genome shotgun (WGS) entry which is preliminary data.</text>
</comment>
<dbReference type="EMBL" id="BJUV01000015">
    <property type="protein sequence ID" value="GEK83457.1"/>
    <property type="molecule type" value="Genomic_DNA"/>
</dbReference>
<reference evidence="2 4" key="2">
    <citation type="submission" date="2020-07" db="EMBL/GenBank/DDBJ databases">
        <title>Sequencing the genomes of 1000 actinobacteria strains.</title>
        <authorList>
            <person name="Klenk H.-P."/>
        </authorList>
    </citation>
    <scope>NUCLEOTIDE SEQUENCE [LARGE SCALE GENOMIC DNA]</scope>
    <source>
        <strain evidence="2 4">DSM 10309</strain>
    </source>
</reference>
<dbReference type="RefSeq" id="WP_146855158.1">
    <property type="nucleotide sequence ID" value="NZ_BAAAHR010000002.1"/>
</dbReference>
<proteinExistence type="predicted"/>
<evidence type="ECO:0000313" key="1">
    <source>
        <dbReference type="EMBL" id="GEK83457.1"/>
    </source>
</evidence>
<sequence length="361" mass="39568">MNIQRMTQGDLEATAAKLLGLDHEATGLLSIEGLCTSIRRAASLLCPATPRQLVDAVLEVLRPLSRDLKRDVVAEALDLVVSVGDLLELKLGESGVRQLYLAPPSYVTVGPSRHLLLGVRPNASPIVDESLIGAPVEYEAHTRFLTLEMDNTAASLVAAGLHRVTTEQWARVPREEPASSLIERTARLLGQHQMPGEIQGLEIIDSATQVQYYVGRWRELTSNDEGMLVGRRPQAYGAPVWCVLYVAGGIPRAVLDFPIDSSVMPGWDEARHLQAAIDHYRGHPQVFKIRSAGLPDGSRLLDLFAPLPSWAERYITLIGIPVSRSKGALLTYRVPLDAEDSLAGLLSKSLWMTRIKEVQGR</sequence>
<gene>
    <name evidence="2" type="ORF">FB463_001402</name>
    <name evidence="1" type="ORF">FFA01_17660</name>
</gene>
<reference evidence="1 3" key="1">
    <citation type="submission" date="2019-07" db="EMBL/GenBank/DDBJ databases">
        <title>Whole genome shotgun sequence of Frigoribacterium faeni NBRC 103066.</title>
        <authorList>
            <person name="Hosoyama A."/>
            <person name="Uohara A."/>
            <person name="Ohji S."/>
            <person name="Ichikawa N."/>
        </authorList>
    </citation>
    <scope>NUCLEOTIDE SEQUENCE [LARGE SCALE GENOMIC DNA]</scope>
    <source>
        <strain evidence="1 3">NBRC 103066</strain>
    </source>
</reference>
<organism evidence="2 4">
    <name type="scientific">Frigoribacterium faeni</name>
    <dbReference type="NCBI Taxonomy" id="145483"/>
    <lineage>
        <taxon>Bacteria</taxon>
        <taxon>Bacillati</taxon>
        <taxon>Actinomycetota</taxon>
        <taxon>Actinomycetes</taxon>
        <taxon>Micrococcales</taxon>
        <taxon>Microbacteriaceae</taxon>
        <taxon>Frigoribacterium</taxon>
    </lineage>
</organism>
<name>A0A7W3JHZ2_9MICO</name>
<dbReference type="OrthoDB" id="7060496at2"/>
<evidence type="ECO:0000313" key="3">
    <source>
        <dbReference type="Proteomes" id="UP000321154"/>
    </source>
</evidence>
<evidence type="ECO:0000313" key="2">
    <source>
        <dbReference type="EMBL" id="MBA8813153.1"/>
    </source>
</evidence>
<dbReference type="Proteomes" id="UP000321154">
    <property type="component" value="Unassembled WGS sequence"/>
</dbReference>
<dbReference type="EMBL" id="JACGWW010000002">
    <property type="protein sequence ID" value="MBA8813153.1"/>
    <property type="molecule type" value="Genomic_DNA"/>
</dbReference>
<protein>
    <submittedName>
        <fullName evidence="2">Uncharacterized protein</fullName>
    </submittedName>
</protein>
<dbReference type="Proteomes" id="UP000522688">
    <property type="component" value="Unassembled WGS sequence"/>
</dbReference>
<evidence type="ECO:0000313" key="4">
    <source>
        <dbReference type="Proteomes" id="UP000522688"/>
    </source>
</evidence>
<dbReference type="AlphaFoldDB" id="A0A7W3JHZ2"/>
<accession>A0A7W3JHZ2</accession>